<dbReference type="InterPro" id="IPR000394">
    <property type="entry name" value="RNA_pol_sigma_54"/>
</dbReference>
<dbReference type="NCBIfam" id="NF004595">
    <property type="entry name" value="PRK05932.1-2"/>
    <property type="match status" value="1"/>
</dbReference>
<evidence type="ECO:0000256" key="6">
    <source>
        <dbReference type="ARBA" id="ARBA00023015"/>
    </source>
</evidence>
<feature type="domain" description="RNA polymerase sigma factor 54 core-binding" evidence="14">
    <location>
        <begin position="112"/>
        <end position="308"/>
    </location>
</feature>
<dbReference type="OrthoDB" id="9814402at2"/>
<dbReference type="EMBL" id="CP045871">
    <property type="protein sequence ID" value="QGG80982.1"/>
    <property type="molecule type" value="Genomic_DNA"/>
</dbReference>
<dbReference type="RefSeq" id="WP_153714485.1">
    <property type="nucleotide sequence ID" value="NZ_CP045871.1"/>
</dbReference>
<dbReference type="PRINTS" id="PR00045">
    <property type="entry name" value="SIGMA54FCT"/>
</dbReference>
<dbReference type="PIRSF" id="PIRSF000774">
    <property type="entry name" value="RpoN"/>
    <property type="match status" value="1"/>
</dbReference>
<evidence type="ECO:0000313" key="16">
    <source>
        <dbReference type="Proteomes" id="UP000388235"/>
    </source>
</evidence>
<evidence type="ECO:0000256" key="3">
    <source>
        <dbReference type="ARBA" id="ARBA00022478"/>
    </source>
</evidence>
<dbReference type="GO" id="GO:0016987">
    <property type="term" value="F:sigma factor activity"/>
    <property type="evidence" value="ECO:0007669"/>
    <property type="project" value="UniProtKB-KW"/>
</dbReference>
<evidence type="ECO:0000256" key="9">
    <source>
        <dbReference type="ARBA" id="ARBA00023163"/>
    </source>
</evidence>
<dbReference type="InterPro" id="IPR007634">
    <property type="entry name" value="RNA_pol_sigma_54_DNA-bd"/>
</dbReference>
<gene>
    <name evidence="15" type="ORF">GH975_10545</name>
</gene>
<dbReference type="Gene3D" id="1.10.10.1330">
    <property type="entry name" value="RNA polymerase sigma-54 factor, core-binding domain"/>
    <property type="match status" value="1"/>
</dbReference>
<feature type="coiled-coil region" evidence="11">
    <location>
        <begin position="23"/>
        <end position="50"/>
    </location>
</feature>
<dbReference type="Pfam" id="PF04552">
    <property type="entry name" value="Sigma54_DBD"/>
    <property type="match status" value="1"/>
</dbReference>
<evidence type="ECO:0000256" key="1">
    <source>
        <dbReference type="ARBA" id="ARBA00008798"/>
    </source>
</evidence>
<evidence type="ECO:0000256" key="12">
    <source>
        <dbReference type="SAM" id="MobiDB-lite"/>
    </source>
</evidence>
<keyword evidence="11" id="KW-0175">Coiled coil</keyword>
<dbReference type="PANTHER" id="PTHR32248:SF4">
    <property type="entry name" value="RNA POLYMERASE SIGMA-54 FACTOR"/>
    <property type="match status" value="1"/>
</dbReference>
<feature type="region of interest" description="Disordered" evidence="12">
    <location>
        <begin position="52"/>
        <end position="92"/>
    </location>
</feature>
<evidence type="ECO:0000259" key="14">
    <source>
        <dbReference type="Pfam" id="PF04963"/>
    </source>
</evidence>
<sequence>MKQSLQLKMGQQLAMTPQLQQAIRMLQLSTLELQQEIQQALDENPLLEREDDEGLAAAPDSDSITEQPDASEKSVDELVSQTDNLGDNDAMDSRWEDTFVNNSSSIEGLPEFEARSSAPVTLHQHLLDQMWQLHLTPRDQVLFIALVDGIDDAGYLRESLETICEATADELDDIAEVDEVAVVLKQIHHLDPPGIGARDVQECLRIQLRQLGDSVDARETAIRIIDERFEALAKRDLTSISRGLGVDKSEVHEALSLIKTLSPRPGSAIGSSDTDYVIPDLVVRKVNTLWRVELNAEAVPRLYLNRTYSDLVEHLDDDSKNYIKAQTREAKWLIKSVESRYDTLLKVGRTIMAEQLEFLEHGEESMRPLILADIARQIDMHESTVSRATTQKFVLTPKGLFELKFFFSSQLASADGSEAASSTAIRAVIKRLVAAEPRTKPLSDSKLTALLGEEGYTVARRTVAKYREGMGIAGSSERKQFA</sequence>
<evidence type="ECO:0000313" key="15">
    <source>
        <dbReference type="EMBL" id="QGG80982.1"/>
    </source>
</evidence>
<reference evidence="15 16" key="1">
    <citation type="submission" date="2019-11" db="EMBL/GenBank/DDBJ databases">
        <authorList>
            <person name="Khan S.A."/>
            <person name="Jeon C.O."/>
            <person name="Chun B.H."/>
        </authorList>
    </citation>
    <scope>NUCLEOTIDE SEQUENCE [LARGE SCALE GENOMIC DNA]</scope>
    <source>
        <strain evidence="15 16">IMCC 1097</strain>
    </source>
</reference>
<keyword evidence="7 10" id="KW-0731">Sigma factor</keyword>
<keyword evidence="3 10" id="KW-0240">DNA-directed RNA polymerase</keyword>
<name>A0A5Q2QF77_9GAMM</name>
<dbReference type="KEGG" id="llp:GH975_10545"/>
<dbReference type="InterPro" id="IPR007046">
    <property type="entry name" value="RNA_pol_sigma_54_core-bd"/>
</dbReference>
<keyword evidence="9 10" id="KW-0804">Transcription</keyword>
<dbReference type="Pfam" id="PF04963">
    <property type="entry name" value="Sigma54_CBD"/>
    <property type="match status" value="1"/>
</dbReference>
<dbReference type="PROSITE" id="PS00717">
    <property type="entry name" value="SIGMA54_1"/>
    <property type="match status" value="1"/>
</dbReference>
<evidence type="ECO:0000256" key="4">
    <source>
        <dbReference type="ARBA" id="ARBA00022679"/>
    </source>
</evidence>
<accession>A0A5Q2QF77</accession>
<keyword evidence="8 10" id="KW-0238">DNA-binding</keyword>
<dbReference type="PROSITE" id="PS00718">
    <property type="entry name" value="SIGMA54_2"/>
    <property type="match status" value="1"/>
</dbReference>
<evidence type="ECO:0000259" key="13">
    <source>
        <dbReference type="Pfam" id="PF04552"/>
    </source>
</evidence>
<evidence type="ECO:0000256" key="2">
    <source>
        <dbReference type="ARBA" id="ARBA00019942"/>
    </source>
</evidence>
<protein>
    <recommendedName>
        <fullName evidence="2 10">RNA polymerase sigma-54 factor</fullName>
    </recommendedName>
</protein>
<comment type="similarity">
    <text evidence="1 10">Belongs to the sigma-54 factor family.</text>
</comment>
<feature type="domain" description="RNA polymerase sigma factor 54 DNA-binding" evidence="13">
    <location>
        <begin position="321"/>
        <end position="480"/>
    </location>
</feature>
<dbReference type="NCBIfam" id="NF009118">
    <property type="entry name" value="PRK12469.1"/>
    <property type="match status" value="1"/>
</dbReference>
<proteinExistence type="inferred from homology"/>
<dbReference type="AlphaFoldDB" id="A0A5Q2QF77"/>
<dbReference type="Gene3D" id="1.10.10.60">
    <property type="entry name" value="Homeodomain-like"/>
    <property type="match status" value="1"/>
</dbReference>
<keyword evidence="4 10" id="KW-0808">Transferase</keyword>
<dbReference type="PROSITE" id="PS50044">
    <property type="entry name" value="SIGMA54_3"/>
    <property type="match status" value="1"/>
</dbReference>
<comment type="function">
    <text evidence="10">Sigma factors are initiation factors that promote the attachment of RNA polymerase to specific initiation sites and are then released.</text>
</comment>
<dbReference type="InterPro" id="IPR038709">
    <property type="entry name" value="RpoN_core-bd_sf"/>
</dbReference>
<dbReference type="GO" id="GO:0001216">
    <property type="term" value="F:DNA-binding transcription activator activity"/>
    <property type="evidence" value="ECO:0007669"/>
    <property type="project" value="InterPro"/>
</dbReference>
<keyword evidence="5 10" id="KW-0548">Nucleotidyltransferase</keyword>
<organism evidence="15 16">
    <name type="scientific">Litorivicinus lipolyticus</name>
    <dbReference type="NCBI Taxonomy" id="418701"/>
    <lineage>
        <taxon>Bacteria</taxon>
        <taxon>Pseudomonadati</taxon>
        <taxon>Pseudomonadota</taxon>
        <taxon>Gammaproteobacteria</taxon>
        <taxon>Oceanospirillales</taxon>
        <taxon>Litorivicinaceae</taxon>
        <taxon>Litorivicinus</taxon>
    </lineage>
</organism>
<dbReference type="GO" id="GO:0003677">
    <property type="term" value="F:DNA binding"/>
    <property type="evidence" value="ECO:0007669"/>
    <property type="project" value="UniProtKB-KW"/>
</dbReference>
<dbReference type="GO" id="GO:0000428">
    <property type="term" value="C:DNA-directed RNA polymerase complex"/>
    <property type="evidence" value="ECO:0007669"/>
    <property type="project" value="UniProtKB-KW"/>
</dbReference>
<dbReference type="Proteomes" id="UP000388235">
    <property type="component" value="Chromosome"/>
</dbReference>
<dbReference type="NCBIfam" id="TIGR02395">
    <property type="entry name" value="rpoN_sigma"/>
    <property type="match status" value="1"/>
</dbReference>
<evidence type="ECO:0000256" key="11">
    <source>
        <dbReference type="SAM" id="Coils"/>
    </source>
</evidence>
<evidence type="ECO:0000256" key="8">
    <source>
        <dbReference type="ARBA" id="ARBA00023125"/>
    </source>
</evidence>
<evidence type="ECO:0000256" key="10">
    <source>
        <dbReference type="PIRNR" id="PIRNR000774"/>
    </source>
</evidence>
<keyword evidence="16" id="KW-1185">Reference proteome</keyword>
<evidence type="ECO:0000256" key="5">
    <source>
        <dbReference type="ARBA" id="ARBA00022695"/>
    </source>
</evidence>
<dbReference type="GO" id="GO:0016779">
    <property type="term" value="F:nucleotidyltransferase activity"/>
    <property type="evidence" value="ECO:0007669"/>
    <property type="project" value="UniProtKB-KW"/>
</dbReference>
<keyword evidence="6 10" id="KW-0805">Transcription regulation</keyword>
<evidence type="ECO:0000256" key="7">
    <source>
        <dbReference type="ARBA" id="ARBA00023082"/>
    </source>
</evidence>
<dbReference type="GO" id="GO:0006352">
    <property type="term" value="P:DNA-templated transcription initiation"/>
    <property type="evidence" value="ECO:0007669"/>
    <property type="project" value="InterPro"/>
</dbReference>
<dbReference type="PANTHER" id="PTHR32248">
    <property type="entry name" value="RNA POLYMERASE SIGMA-54 FACTOR"/>
    <property type="match status" value="1"/>
</dbReference>
<dbReference type="Pfam" id="PF00309">
    <property type="entry name" value="Sigma54_AID"/>
    <property type="match status" value="1"/>
</dbReference>